<sequence>MNRYVAASSGAVPVSNADLVLPIGYAGIPMTKNGFLYIYVSNETQNWDVFFDNLSIQHITSPITEETHYYPFGLTMAGISSKAVGKLDNKYEYNGKEKQEKEFSDGSGLEWYDYGVRMYDAQLGRWHVIDPLSEKYNYLSPYNYVANNPIKLIDFDGREIGNPNDPHVKEYKASMTKTELGKQIWKSMEDSKRLITFYRHTRLDDFGKAMLADDTRGTTMPGHVYITN</sequence>
<organism evidence="1 2">
    <name type="scientific">Paraflavitalea soli</name>
    <dbReference type="NCBI Taxonomy" id="2315862"/>
    <lineage>
        <taxon>Bacteria</taxon>
        <taxon>Pseudomonadati</taxon>
        <taxon>Bacteroidota</taxon>
        <taxon>Chitinophagia</taxon>
        <taxon>Chitinophagales</taxon>
        <taxon>Chitinophagaceae</taxon>
        <taxon>Paraflavitalea</taxon>
    </lineage>
</organism>
<evidence type="ECO:0000313" key="1">
    <source>
        <dbReference type="EMBL" id="AXY77177.1"/>
    </source>
</evidence>
<dbReference type="InterPro" id="IPR022385">
    <property type="entry name" value="Rhs_assc_core"/>
</dbReference>
<proteinExistence type="predicted"/>
<dbReference type="Gene3D" id="2.180.10.10">
    <property type="entry name" value="RHS repeat-associated core"/>
    <property type="match status" value="1"/>
</dbReference>
<dbReference type="Proteomes" id="UP000263900">
    <property type="component" value="Chromosome"/>
</dbReference>
<evidence type="ECO:0008006" key="3">
    <source>
        <dbReference type="Google" id="ProtNLM"/>
    </source>
</evidence>
<evidence type="ECO:0000313" key="2">
    <source>
        <dbReference type="Proteomes" id="UP000263900"/>
    </source>
</evidence>
<keyword evidence="2" id="KW-1185">Reference proteome</keyword>
<accession>A0A3B7MTI2</accession>
<dbReference type="OrthoDB" id="667524at2"/>
<dbReference type="RefSeq" id="WP_119053053.1">
    <property type="nucleotide sequence ID" value="NZ_CP032157.1"/>
</dbReference>
<dbReference type="NCBIfam" id="TIGR03696">
    <property type="entry name" value="Rhs_assc_core"/>
    <property type="match status" value="1"/>
</dbReference>
<gene>
    <name evidence="1" type="ORF">D3H65_25750</name>
</gene>
<dbReference type="PANTHER" id="PTHR32305">
    <property type="match status" value="1"/>
</dbReference>
<dbReference type="AlphaFoldDB" id="A0A3B7MTI2"/>
<dbReference type="KEGG" id="pseg:D3H65_25750"/>
<name>A0A3B7MTI2_9BACT</name>
<reference evidence="1 2" key="1">
    <citation type="submission" date="2018-09" db="EMBL/GenBank/DDBJ databases">
        <title>Genome sequencing of strain 6GH32-13.</title>
        <authorList>
            <person name="Weon H.-Y."/>
            <person name="Heo J."/>
            <person name="Kwon S.-W."/>
        </authorList>
    </citation>
    <scope>NUCLEOTIDE SEQUENCE [LARGE SCALE GENOMIC DNA]</scope>
    <source>
        <strain evidence="1 2">5GH32-13</strain>
    </source>
</reference>
<dbReference type="EMBL" id="CP032157">
    <property type="protein sequence ID" value="AXY77177.1"/>
    <property type="molecule type" value="Genomic_DNA"/>
</dbReference>
<dbReference type="PANTHER" id="PTHR32305:SF15">
    <property type="entry name" value="PROTEIN RHSA-RELATED"/>
    <property type="match status" value="1"/>
</dbReference>
<dbReference type="InterPro" id="IPR050708">
    <property type="entry name" value="T6SS_VgrG/RHS"/>
</dbReference>
<protein>
    <recommendedName>
        <fullName evidence="3">RHS repeat-associated core domain-containing protein</fullName>
    </recommendedName>
</protein>